<dbReference type="EMBL" id="BOQP01000039">
    <property type="protein sequence ID" value="GIM79401.1"/>
    <property type="molecule type" value="Genomic_DNA"/>
</dbReference>
<evidence type="ECO:0000256" key="1">
    <source>
        <dbReference type="SAM" id="MobiDB-lite"/>
    </source>
</evidence>
<sequence>MLAVAVADDADDGMGGASQAKDHGLAGLADWIDTRYKSRKPPIAYPE</sequence>
<reference evidence="2" key="1">
    <citation type="submission" date="2021-03" db="EMBL/GenBank/DDBJ databases">
        <title>Whole genome shotgun sequence of Actinoplanes consettensis NBRC 14913.</title>
        <authorList>
            <person name="Komaki H."/>
            <person name="Tamura T."/>
        </authorList>
    </citation>
    <scope>NUCLEOTIDE SEQUENCE</scope>
    <source>
        <strain evidence="2">NBRC 14913</strain>
    </source>
</reference>
<proteinExistence type="predicted"/>
<gene>
    <name evidence="2" type="ORF">Aco04nite_65320</name>
</gene>
<evidence type="ECO:0000313" key="2">
    <source>
        <dbReference type="EMBL" id="GIM79401.1"/>
    </source>
</evidence>
<dbReference type="RefSeq" id="WP_213001052.1">
    <property type="nucleotide sequence ID" value="NZ_BAAATW010000001.1"/>
</dbReference>
<dbReference type="Proteomes" id="UP000680865">
    <property type="component" value="Unassembled WGS sequence"/>
</dbReference>
<keyword evidence="3" id="KW-1185">Reference proteome</keyword>
<dbReference type="AlphaFoldDB" id="A0A919SXV7"/>
<accession>A0A919SXV7</accession>
<protein>
    <submittedName>
        <fullName evidence="2">Uncharacterized protein</fullName>
    </submittedName>
</protein>
<evidence type="ECO:0000313" key="3">
    <source>
        <dbReference type="Proteomes" id="UP000680865"/>
    </source>
</evidence>
<organism evidence="2 3">
    <name type="scientific">Winogradskya consettensis</name>
    <dbReference type="NCBI Taxonomy" id="113560"/>
    <lineage>
        <taxon>Bacteria</taxon>
        <taxon>Bacillati</taxon>
        <taxon>Actinomycetota</taxon>
        <taxon>Actinomycetes</taxon>
        <taxon>Micromonosporales</taxon>
        <taxon>Micromonosporaceae</taxon>
        <taxon>Winogradskya</taxon>
    </lineage>
</organism>
<comment type="caution">
    <text evidence="2">The sequence shown here is derived from an EMBL/GenBank/DDBJ whole genome shotgun (WGS) entry which is preliminary data.</text>
</comment>
<feature type="region of interest" description="Disordered" evidence="1">
    <location>
        <begin position="1"/>
        <end position="21"/>
    </location>
</feature>
<name>A0A919SXV7_9ACTN</name>